<name>A0AAV0EWP7_9ASTE</name>
<reference evidence="1" key="1">
    <citation type="submission" date="2022-07" db="EMBL/GenBank/DDBJ databases">
        <authorList>
            <person name="Macas J."/>
            <person name="Novak P."/>
            <person name="Neumann P."/>
        </authorList>
    </citation>
    <scope>NUCLEOTIDE SEQUENCE</scope>
</reference>
<evidence type="ECO:0000313" key="1">
    <source>
        <dbReference type="EMBL" id="CAH9127685.1"/>
    </source>
</evidence>
<feature type="non-terminal residue" evidence="1">
    <location>
        <position position="143"/>
    </location>
</feature>
<accession>A0AAV0EWP7</accession>
<sequence length="143" mass="16561">MIDERLDASSSFLCVFNYLLEISDSVSLKYTFVQAPTLKSFAYNVLKDEAAVKHLEALLKTLYDNSQHTLSSRAVEHFNQVKAIWGNRDFIRIILKNGTTPCSMLRFKCVAARKLTEFLVFRIREDPSFDDIFQHMEPTAMMR</sequence>
<keyword evidence="2" id="KW-1185">Reference proteome</keyword>
<dbReference type="EMBL" id="CAMAPF010000948">
    <property type="protein sequence ID" value="CAH9127685.1"/>
    <property type="molecule type" value="Genomic_DNA"/>
</dbReference>
<comment type="caution">
    <text evidence="1">The sequence shown here is derived from an EMBL/GenBank/DDBJ whole genome shotgun (WGS) entry which is preliminary data.</text>
</comment>
<dbReference type="Proteomes" id="UP001152523">
    <property type="component" value="Unassembled WGS sequence"/>
</dbReference>
<dbReference type="AlphaFoldDB" id="A0AAV0EWP7"/>
<gene>
    <name evidence="1" type="ORF">CEPIT_LOCUS28515</name>
</gene>
<evidence type="ECO:0000313" key="2">
    <source>
        <dbReference type="Proteomes" id="UP001152523"/>
    </source>
</evidence>
<protein>
    <submittedName>
        <fullName evidence="1">Uncharacterized protein</fullName>
    </submittedName>
</protein>
<organism evidence="1 2">
    <name type="scientific">Cuscuta epithymum</name>
    <dbReference type="NCBI Taxonomy" id="186058"/>
    <lineage>
        <taxon>Eukaryota</taxon>
        <taxon>Viridiplantae</taxon>
        <taxon>Streptophyta</taxon>
        <taxon>Embryophyta</taxon>
        <taxon>Tracheophyta</taxon>
        <taxon>Spermatophyta</taxon>
        <taxon>Magnoliopsida</taxon>
        <taxon>eudicotyledons</taxon>
        <taxon>Gunneridae</taxon>
        <taxon>Pentapetalae</taxon>
        <taxon>asterids</taxon>
        <taxon>lamiids</taxon>
        <taxon>Solanales</taxon>
        <taxon>Convolvulaceae</taxon>
        <taxon>Cuscuteae</taxon>
        <taxon>Cuscuta</taxon>
        <taxon>Cuscuta subgen. Cuscuta</taxon>
    </lineage>
</organism>
<proteinExistence type="predicted"/>